<keyword evidence="3 6" id="KW-0812">Transmembrane</keyword>
<keyword evidence="2" id="KW-1003">Cell membrane</keyword>
<keyword evidence="4 6" id="KW-1133">Transmembrane helix</keyword>
<evidence type="ECO:0000313" key="8">
    <source>
        <dbReference type="Proteomes" id="UP000198914"/>
    </source>
</evidence>
<feature type="transmembrane region" description="Helical" evidence="6">
    <location>
        <begin position="124"/>
        <end position="141"/>
    </location>
</feature>
<dbReference type="InterPro" id="IPR050833">
    <property type="entry name" value="Poly_Biosynth_Transport"/>
</dbReference>
<evidence type="ECO:0000256" key="1">
    <source>
        <dbReference type="ARBA" id="ARBA00004651"/>
    </source>
</evidence>
<feature type="transmembrane region" description="Helical" evidence="6">
    <location>
        <begin position="304"/>
        <end position="325"/>
    </location>
</feature>
<keyword evidence="5 6" id="KW-0472">Membrane</keyword>
<feature type="transmembrane region" description="Helical" evidence="6">
    <location>
        <begin position="264"/>
        <end position="283"/>
    </location>
</feature>
<gene>
    <name evidence="7" type="ORF">SAMN05444004_12017</name>
</gene>
<feature type="transmembrane region" description="Helical" evidence="6">
    <location>
        <begin position="100"/>
        <end position="118"/>
    </location>
</feature>
<dbReference type="STRING" id="1244108.SAMN05444004_12017"/>
<proteinExistence type="predicted"/>
<feature type="transmembrane region" description="Helical" evidence="6">
    <location>
        <begin position="49"/>
        <end position="70"/>
    </location>
</feature>
<feature type="transmembrane region" description="Helical" evidence="6">
    <location>
        <begin position="345"/>
        <end position="367"/>
    </location>
</feature>
<dbReference type="Proteomes" id="UP000198914">
    <property type="component" value="Unassembled WGS sequence"/>
</dbReference>
<evidence type="ECO:0000256" key="5">
    <source>
        <dbReference type="ARBA" id="ARBA00023136"/>
    </source>
</evidence>
<feature type="transmembrane region" description="Helical" evidence="6">
    <location>
        <begin position="21"/>
        <end position="43"/>
    </location>
</feature>
<feature type="transmembrane region" description="Helical" evidence="6">
    <location>
        <begin position="374"/>
        <end position="399"/>
    </location>
</feature>
<feature type="transmembrane region" description="Helical" evidence="6">
    <location>
        <begin position="227"/>
        <end position="244"/>
    </location>
</feature>
<dbReference type="GO" id="GO:0005886">
    <property type="term" value="C:plasma membrane"/>
    <property type="evidence" value="ECO:0007669"/>
    <property type="project" value="UniProtKB-SubCell"/>
</dbReference>
<protein>
    <submittedName>
        <fullName evidence="7">Membrane protein involved in the export of O-antigen and teichoic acid</fullName>
    </submittedName>
</protein>
<dbReference type="PANTHER" id="PTHR30250:SF11">
    <property type="entry name" value="O-ANTIGEN TRANSPORTER-RELATED"/>
    <property type="match status" value="1"/>
</dbReference>
<sequence length="440" mass="46764">MSLLDRIRNAPLSKFAGSAGLIVMSRMAGALLTLVYTFLLARVAPPEEVGTAFAALSTGLILSVVSSLNIEMGSIRFLPLYLEHGRTAEAAGFVRSCRRVVLATCGVILIVGVPIVLLRSEWTGVDPYLISLAVAPLAANARINSRHATALGLVLQGTLPRLLIQPLLFATVLMICTLQGISLGAIEVMYMFFGSTLLTTVVQWRLIRHAMIFDKEAAPDYGPVREWLSAGVMLIPMLLMGEFMRDLIILSGTLVLSGAAVAQLGISISLISALSFALTAVDMTLSPHIARALVQTNKRRTSRLLTLAALSKLGLFAVGAPLLYVLVPYAIALMGNAYEGLQSQYLIFLCIPLAKAVFGPANLVLNVSGKRRELLWGTVVGLPLLIGAVALAGQLYGLLGATIGASAAMVAYYGIQSAACHLFTGINPTVLSFVLYRRGA</sequence>
<feature type="transmembrane region" description="Helical" evidence="6">
    <location>
        <begin position="162"/>
        <end position="182"/>
    </location>
</feature>
<dbReference type="RefSeq" id="WP_139176712.1">
    <property type="nucleotide sequence ID" value="NZ_FNPX01000020.1"/>
</dbReference>
<comment type="subcellular location">
    <subcellularLocation>
        <location evidence="1">Cell membrane</location>
        <topology evidence="1">Multi-pass membrane protein</topology>
    </subcellularLocation>
</comment>
<accession>A0A1H3TVI8</accession>
<evidence type="ECO:0000313" key="7">
    <source>
        <dbReference type="EMBL" id="SDZ54230.1"/>
    </source>
</evidence>
<feature type="transmembrane region" description="Helical" evidence="6">
    <location>
        <begin position="188"/>
        <end position="207"/>
    </location>
</feature>
<evidence type="ECO:0000256" key="2">
    <source>
        <dbReference type="ARBA" id="ARBA00022475"/>
    </source>
</evidence>
<feature type="transmembrane region" description="Helical" evidence="6">
    <location>
        <begin position="411"/>
        <end position="436"/>
    </location>
</feature>
<keyword evidence="8" id="KW-1185">Reference proteome</keyword>
<dbReference type="AlphaFoldDB" id="A0A1H3TVI8"/>
<dbReference type="OrthoDB" id="7769154at2"/>
<reference evidence="8" key="1">
    <citation type="submission" date="2016-10" db="EMBL/GenBank/DDBJ databases">
        <authorList>
            <person name="Varghese N."/>
            <person name="Submissions S."/>
        </authorList>
    </citation>
    <scope>NUCLEOTIDE SEQUENCE [LARGE SCALE GENOMIC DNA]</scope>
    <source>
        <strain evidence="8">DSM 100420</strain>
    </source>
</reference>
<name>A0A1H3TVI8_9RHOB</name>
<dbReference type="EMBL" id="FNPX01000020">
    <property type="protein sequence ID" value="SDZ54230.1"/>
    <property type="molecule type" value="Genomic_DNA"/>
</dbReference>
<evidence type="ECO:0000256" key="4">
    <source>
        <dbReference type="ARBA" id="ARBA00022989"/>
    </source>
</evidence>
<evidence type="ECO:0000256" key="6">
    <source>
        <dbReference type="SAM" id="Phobius"/>
    </source>
</evidence>
<dbReference type="PANTHER" id="PTHR30250">
    <property type="entry name" value="PST FAMILY PREDICTED COLANIC ACID TRANSPORTER"/>
    <property type="match status" value="1"/>
</dbReference>
<organism evidence="7 8">
    <name type="scientific">Jannaschia faecimaris</name>
    <dbReference type="NCBI Taxonomy" id="1244108"/>
    <lineage>
        <taxon>Bacteria</taxon>
        <taxon>Pseudomonadati</taxon>
        <taxon>Pseudomonadota</taxon>
        <taxon>Alphaproteobacteria</taxon>
        <taxon>Rhodobacterales</taxon>
        <taxon>Roseobacteraceae</taxon>
        <taxon>Jannaschia</taxon>
    </lineage>
</organism>
<evidence type="ECO:0000256" key="3">
    <source>
        <dbReference type="ARBA" id="ARBA00022692"/>
    </source>
</evidence>